<comment type="caution">
    <text evidence="1">The sequence shown here is derived from an EMBL/GenBank/DDBJ whole genome shotgun (WGS) entry which is preliminary data.</text>
</comment>
<dbReference type="EMBL" id="LGAP01000031">
    <property type="protein sequence ID" value="KOF13931.1"/>
    <property type="molecule type" value="Genomic_DNA"/>
</dbReference>
<accession>A0A0L8BGV5</accession>
<dbReference type="AlphaFoldDB" id="A0A0L8BGV5"/>
<evidence type="ECO:0000313" key="2">
    <source>
        <dbReference type="Proteomes" id="UP000037425"/>
    </source>
</evidence>
<name>A0A0L8BGV5_ENSAD</name>
<organism evidence="1 2">
    <name type="scientific">Ensifer adhaerens</name>
    <name type="common">Sinorhizobium morelense</name>
    <dbReference type="NCBI Taxonomy" id="106592"/>
    <lineage>
        <taxon>Bacteria</taxon>
        <taxon>Pseudomonadati</taxon>
        <taxon>Pseudomonadota</taxon>
        <taxon>Alphaproteobacteria</taxon>
        <taxon>Hyphomicrobiales</taxon>
        <taxon>Rhizobiaceae</taxon>
        <taxon>Sinorhizobium/Ensifer group</taxon>
        <taxon>Ensifer</taxon>
    </lineage>
</organism>
<dbReference type="Proteomes" id="UP000037425">
    <property type="component" value="Unassembled WGS sequence"/>
</dbReference>
<gene>
    <name evidence="1" type="ORF">AC244_28915</name>
</gene>
<sequence>MFQVLRKPIPHYEVQYCAASDAAYKIRAISAVITGDSSVSREMTSLEATELGVNLFAVGS</sequence>
<protein>
    <submittedName>
        <fullName evidence="1">Uncharacterized protein</fullName>
    </submittedName>
</protein>
<proteinExistence type="predicted"/>
<evidence type="ECO:0000313" key="1">
    <source>
        <dbReference type="EMBL" id="KOF13931.1"/>
    </source>
</evidence>
<reference evidence="2" key="1">
    <citation type="submission" date="2015-07" db="EMBL/GenBank/DDBJ databases">
        <title>Whole genome sequence of an Ensifer adhaerens strain isolated from a cave pool in the Wind Cave National Park.</title>
        <authorList>
            <person name="Eng W.W.H."/>
            <person name="Gan H.M."/>
            <person name="Barton H.A."/>
            <person name="Savka M.A."/>
        </authorList>
    </citation>
    <scope>NUCLEOTIDE SEQUENCE [LARGE SCALE GENOMIC DNA]</scope>
    <source>
        <strain evidence="2">SD006</strain>
    </source>
</reference>